<dbReference type="GO" id="GO:0005737">
    <property type="term" value="C:cytoplasm"/>
    <property type="evidence" value="ECO:0007669"/>
    <property type="project" value="TreeGrafter"/>
</dbReference>
<sequence>WGPGDLERILADIAQDQVLPPEALLGFETSDDAAVYRLSDHLAGVLTVDFLTPMVDEPYDFGRIAAANALSDVFAMGGRPLVGLNVLALDSTLPDYVARDILRGGTEKAAEAGAAIMGGHSVDDNEPKYGLAVFGTVDPARIVRNFGAQPGDILYLTKPLGTGIMCAAAKMELITESEFRPVIESMAELNRAAGEAMLAADVHAATDVTGFGLAGHLHEMLEASGCAAEIAWSDAPLFDRAMELSDAYCRPARTFSIEEFAEGFAHIEDTDADTISGVLCDPQTSGGILAAIPPEQAAVFEREFTARTGRAPWRIGHAVEGPAGNIIVR</sequence>
<dbReference type="GO" id="GO:0004756">
    <property type="term" value="F:selenide, water dikinase activity"/>
    <property type="evidence" value="ECO:0007669"/>
    <property type="project" value="UniProtKB-EC"/>
</dbReference>
<feature type="non-terminal residue" evidence="8">
    <location>
        <position position="1"/>
    </location>
</feature>
<keyword evidence="2" id="KW-0547">Nucleotide-binding</keyword>
<dbReference type="AlphaFoldDB" id="A0A9D1A235"/>
<dbReference type="InterPro" id="IPR004536">
    <property type="entry name" value="SPS/SelD"/>
</dbReference>
<dbReference type="EC" id="2.7.9.3" evidence="8"/>
<dbReference type="InterPro" id="IPR036676">
    <property type="entry name" value="PurM-like_C_sf"/>
</dbReference>
<keyword evidence="5" id="KW-0711">Selenium</keyword>
<protein>
    <submittedName>
        <fullName evidence="8">Selenide, water dikinase SelD</fullName>
        <ecNumber evidence="8">2.7.9.3</ecNumber>
    </submittedName>
</protein>
<evidence type="ECO:0000259" key="6">
    <source>
        <dbReference type="Pfam" id="PF00586"/>
    </source>
</evidence>
<evidence type="ECO:0000256" key="5">
    <source>
        <dbReference type="ARBA" id="ARBA00023266"/>
    </source>
</evidence>
<dbReference type="EMBL" id="DVGB01000109">
    <property type="protein sequence ID" value="HIR02395.1"/>
    <property type="molecule type" value="Genomic_DNA"/>
</dbReference>
<evidence type="ECO:0000259" key="7">
    <source>
        <dbReference type="Pfam" id="PF02769"/>
    </source>
</evidence>
<evidence type="ECO:0000256" key="1">
    <source>
        <dbReference type="ARBA" id="ARBA00022679"/>
    </source>
</evidence>
<proteinExistence type="predicted"/>
<dbReference type="InterPro" id="IPR010918">
    <property type="entry name" value="PurM-like_C_dom"/>
</dbReference>
<dbReference type="SUPFAM" id="SSF56042">
    <property type="entry name" value="PurM C-terminal domain-like"/>
    <property type="match status" value="1"/>
</dbReference>
<name>A0A9D1A235_9ACTN</name>
<dbReference type="PANTHER" id="PTHR10256:SF0">
    <property type="entry name" value="INACTIVE SELENIDE, WATER DIKINASE-LIKE PROTEIN-RELATED"/>
    <property type="match status" value="1"/>
</dbReference>
<keyword evidence="1 8" id="KW-0808">Transferase</keyword>
<dbReference type="InterPro" id="IPR016188">
    <property type="entry name" value="PurM-like_N"/>
</dbReference>
<evidence type="ECO:0000313" key="8">
    <source>
        <dbReference type="EMBL" id="HIR02395.1"/>
    </source>
</evidence>
<feature type="domain" description="PurM-like C-terminal" evidence="7">
    <location>
        <begin position="149"/>
        <end position="328"/>
    </location>
</feature>
<dbReference type="PANTHER" id="PTHR10256">
    <property type="entry name" value="SELENIDE, WATER DIKINASE"/>
    <property type="match status" value="1"/>
</dbReference>
<dbReference type="Pfam" id="PF00586">
    <property type="entry name" value="AIRS"/>
    <property type="match status" value="1"/>
</dbReference>
<comment type="caution">
    <text evidence="8">The sequence shown here is derived from an EMBL/GenBank/DDBJ whole genome shotgun (WGS) entry which is preliminary data.</text>
</comment>
<dbReference type="Gene3D" id="3.30.1330.10">
    <property type="entry name" value="PurM-like, N-terminal domain"/>
    <property type="match status" value="1"/>
</dbReference>
<dbReference type="NCBIfam" id="TIGR00476">
    <property type="entry name" value="selD"/>
    <property type="match status" value="1"/>
</dbReference>
<dbReference type="InterPro" id="IPR036921">
    <property type="entry name" value="PurM-like_N_sf"/>
</dbReference>
<evidence type="ECO:0000256" key="3">
    <source>
        <dbReference type="ARBA" id="ARBA00022777"/>
    </source>
</evidence>
<dbReference type="Pfam" id="PF02769">
    <property type="entry name" value="AIRS_C"/>
    <property type="match status" value="1"/>
</dbReference>
<dbReference type="Proteomes" id="UP000824261">
    <property type="component" value="Unassembled WGS sequence"/>
</dbReference>
<keyword evidence="4" id="KW-0067">ATP-binding</keyword>
<feature type="domain" description="PurM-like N-terminal" evidence="6">
    <location>
        <begin position="31"/>
        <end position="137"/>
    </location>
</feature>
<reference evidence="8" key="1">
    <citation type="submission" date="2020-10" db="EMBL/GenBank/DDBJ databases">
        <authorList>
            <person name="Gilroy R."/>
        </authorList>
    </citation>
    <scope>NUCLEOTIDE SEQUENCE</scope>
    <source>
        <strain evidence="8">ChiGjej1B1-2707</strain>
    </source>
</reference>
<dbReference type="GO" id="GO:0005524">
    <property type="term" value="F:ATP binding"/>
    <property type="evidence" value="ECO:0007669"/>
    <property type="project" value="UniProtKB-KW"/>
</dbReference>
<dbReference type="GO" id="GO:0016260">
    <property type="term" value="P:selenocysteine biosynthetic process"/>
    <property type="evidence" value="ECO:0007669"/>
    <property type="project" value="TreeGrafter"/>
</dbReference>
<keyword evidence="3" id="KW-0418">Kinase</keyword>
<evidence type="ECO:0000256" key="2">
    <source>
        <dbReference type="ARBA" id="ARBA00022741"/>
    </source>
</evidence>
<dbReference type="CDD" id="cd02195">
    <property type="entry name" value="SelD"/>
    <property type="match status" value="1"/>
</dbReference>
<reference evidence="8" key="2">
    <citation type="journal article" date="2021" name="PeerJ">
        <title>Extensive microbial diversity within the chicken gut microbiome revealed by metagenomics and culture.</title>
        <authorList>
            <person name="Gilroy R."/>
            <person name="Ravi A."/>
            <person name="Getino M."/>
            <person name="Pursley I."/>
            <person name="Horton D.L."/>
            <person name="Alikhan N.F."/>
            <person name="Baker D."/>
            <person name="Gharbi K."/>
            <person name="Hall N."/>
            <person name="Watson M."/>
            <person name="Adriaenssens E.M."/>
            <person name="Foster-Nyarko E."/>
            <person name="Jarju S."/>
            <person name="Secka A."/>
            <person name="Antonio M."/>
            <person name="Oren A."/>
            <person name="Chaudhuri R.R."/>
            <person name="La Ragione R."/>
            <person name="Hildebrand F."/>
            <person name="Pallen M.J."/>
        </authorList>
    </citation>
    <scope>NUCLEOTIDE SEQUENCE</scope>
    <source>
        <strain evidence="8">ChiGjej1B1-2707</strain>
    </source>
</reference>
<dbReference type="PIRSF" id="PIRSF036407">
    <property type="entry name" value="Selenphspht_syn"/>
    <property type="match status" value="1"/>
</dbReference>
<evidence type="ECO:0000256" key="4">
    <source>
        <dbReference type="ARBA" id="ARBA00022840"/>
    </source>
</evidence>
<accession>A0A9D1A235</accession>
<gene>
    <name evidence="8" type="primary">selD</name>
    <name evidence="8" type="ORF">IAA69_09080</name>
</gene>
<dbReference type="SUPFAM" id="SSF55326">
    <property type="entry name" value="PurM N-terminal domain-like"/>
    <property type="match status" value="1"/>
</dbReference>
<organism evidence="8 9">
    <name type="scientific">Candidatus Aveggerthella stercoripullorum</name>
    <dbReference type="NCBI Taxonomy" id="2840688"/>
    <lineage>
        <taxon>Bacteria</taxon>
        <taxon>Bacillati</taxon>
        <taxon>Actinomycetota</taxon>
        <taxon>Coriobacteriia</taxon>
        <taxon>Eggerthellales</taxon>
        <taxon>Eggerthellaceae</taxon>
        <taxon>Eggerthellaceae incertae sedis</taxon>
        <taxon>Candidatus Aveggerthella</taxon>
    </lineage>
</organism>
<evidence type="ECO:0000313" key="9">
    <source>
        <dbReference type="Proteomes" id="UP000824261"/>
    </source>
</evidence>
<dbReference type="Gene3D" id="3.90.650.10">
    <property type="entry name" value="PurM-like C-terminal domain"/>
    <property type="match status" value="1"/>
</dbReference>